<dbReference type="GO" id="GO:0015171">
    <property type="term" value="F:amino acid transmembrane transporter activity"/>
    <property type="evidence" value="ECO:0007669"/>
    <property type="project" value="TreeGrafter"/>
</dbReference>
<evidence type="ECO:0000256" key="6">
    <source>
        <dbReference type="SAM" id="Phobius"/>
    </source>
</evidence>
<sequence length="576" mass="61842">MGLLRERFFRLKSADADPLETRLRRCLTTTDITLLGVGHMIGAGIYVLTGSVVRNSAGPSIVISFALAGVASLLSALCYAEFGARFPKAGSAYTYAYIGVGELWAFIIGWNIILEHMLGAAAVARSWSGYLDSLLGNAMKNSTFINMAHFDASFFADYPDLIAFAVVVAVAIFVALGSKTSTNFNSIFTLINMLVIMFVVVYGFTFADFSLWSGIDEETGHTRFMPFGLNGLMTGAASCFFAYIGFDGLATAGEEASDPSRAIPLATFISMSIVTAAYILMSAALTLMVPFREVNPTAAFSDAFASRGAEWAKYLVSVGALSGMTTSLVGSMFALPRCVYAMAEDGLLFKTFAQISDKTQVPLNAVVVFGAATSIIALLFDIETLVEFLSIGTLLAYTIVSACVIVLRYRPTSVEEGIAEGNGGRIREWVPGQSWLSVPRPGVAVTWCVFTMIVGDAGVSVIFATGYARTMSGMLGSISFAVTSLAAFILICLHHQNKAQINFKVPLVPLIPSISMLTNILLMMHLAPITWLRLVVWLVIGFAIYGFYGMKHSREEGAQDSGALTKSTTYESVVGE</sequence>
<keyword evidence="2" id="KW-0813">Transport</keyword>
<feature type="transmembrane region" description="Helical" evidence="6">
    <location>
        <begin position="388"/>
        <end position="407"/>
    </location>
</feature>
<dbReference type="Pfam" id="PF13520">
    <property type="entry name" value="AA_permease_2"/>
    <property type="match status" value="1"/>
</dbReference>
<feature type="transmembrane region" description="Helical" evidence="6">
    <location>
        <begin position="311"/>
        <end position="340"/>
    </location>
</feature>
<feature type="transmembrane region" description="Helical" evidence="6">
    <location>
        <begin position="190"/>
        <end position="212"/>
    </location>
</feature>
<dbReference type="PANTHER" id="PTHR43243">
    <property type="entry name" value="INNER MEMBRANE TRANSPORTER YGJI-RELATED"/>
    <property type="match status" value="1"/>
</dbReference>
<dbReference type="Pfam" id="PF13906">
    <property type="entry name" value="AA_permease_C"/>
    <property type="match status" value="1"/>
</dbReference>
<evidence type="ECO:0000313" key="8">
    <source>
        <dbReference type="Proteomes" id="UP000887569"/>
    </source>
</evidence>
<feature type="transmembrane region" description="Helical" evidence="6">
    <location>
        <begin position="505"/>
        <end position="524"/>
    </location>
</feature>
<comment type="subcellular location">
    <subcellularLocation>
        <location evidence="1">Membrane</location>
        <topology evidence="1">Multi-pass membrane protein</topology>
    </subcellularLocation>
</comment>
<accession>A0A914ZWQ3</accession>
<feature type="transmembrane region" description="Helical" evidence="6">
    <location>
        <begin position="444"/>
        <end position="468"/>
    </location>
</feature>
<feature type="transmembrane region" description="Helical" evidence="6">
    <location>
        <begin position="224"/>
        <end position="244"/>
    </location>
</feature>
<dbReference type="PIRSF" id="PIRSF006060">
    <property type="entry name" value="AA_transporter"/>
    <property type="match status" value="1"/>
</dbReference>
<feature type="transmembrane region" description="Helical" evidence="6">
    <location>
        <begin position="32"/>
        <end position="49"/>
    </location>
</feature>
<feature type="transmembrane region" description="Helical" evidence="6">
    <location>
        <begin position="92"/>
        <end position="113"/>
    </location>
</feature>
<dbReference type="InterPro" id="IPR029485">
    <property type="entry name" value="CAT_C"/>
</dbReference>
<proteinExistence type="predicted"/>
<keyword evidence="3 6" id="KW-0812">Transmembrane</keyword>
<keyword evidence="5 6" id="KW-0472">Membrane</keyword>
<evidence type="ECO:0000256" key="1">
    <source>
        <dbReference type="ARBA" id="ARBA00004141"/>
    </source>
</evidence>
<evidence type="ECO:0000256" key="4">
    <source>
        <dbReference type="ARBA" id="ARBA00022989"/>
    </source>
</evidence>
<feature type="domain" description="Cationic amino acid transporter C-terminal" evidence="7">
    <location>
        <begin position="503"/>
        <end position="553"/>
    </location>
</feature>
<dbReference type="AlphaFoldDB" id="A0A914ZWQ3"/>
<reference evidence="9" key="1">
    <citation type="submission" date="2022-11" db="UniProtKB">
        <authorList>
            <consortium name="WormBaseParasite"/>
        </authorList>
    </citation>
    <scope>IDENTIFICATION</scope>
</reference>
<dbReference type="FunFam" id="1.20.1740.10:FF:000010">
    <property type="entry name" value="probable cationic amino acid transporter"/>
    <property type="match status" value="1"/>
</dbReference>
<dbReference type="PANTHER" id="PTHR43243:SF4">
    <property type="entry name" value="CATIONIC AMINO ACID TRANSPORTER 4"/>
    <property type="match status" value="1"/>
</dbReference>
<dbReference type="Proteomes" id="UP000887569">
    <property type="component" value="Unplaced"/>
</dbReference>
<name>A0A914ZWQ3_PARUN</name>
<evidence type="ECO:0000259" key="7">
    <source>
        <dbReference type="Pfam" id="PF13906"/>
    </source>
</evidence>
<feature type="transmembrane region" description="Helical" evidence="6">
    <location>
        <begin position="161"/>
        <end position="178"/>
    </location>
</feature>
<feature type="transmembrane region" description="Helical" evidence="6">
    <location>
        <begin position="361"/>
        <end position="382"/>
    </location>
</feature>
<evidence type="ECO:0000256" key="3">
    <source>
        <dbReference type="ARBA" id="ARBA00022692"/>
    </source>
</evidence>
<keyword evidence="4 6" id="KW-1133">Transmembrane helix</keyword>
<evidence type="ECO:0000256" key="2">
    <source>
        <dbReference type="ARBA" id="ARBA00022448"/>
    </source>
</evidence>
<feature type="transmembrane region" description="Helical" evidence="6">
    <location>
        <begin position="530"/>
        <end position="548"/>
    </location>
</feature>
<feature type="transmembrane region" description="Helical" evidence="6">
    <location>
        <begin position="265"/>
        <end position="291"/>
    </location>
</feature>
<keyword evidence="8" id="KW-1185">Reference proteome</keyword>
<dbReference type="WBParaSite" id="PgB16_g006_t01">
    <property type="protein sequence ID" value="PgB16_g006_t01"/>
    <property type="gene ID" value="PgB16_g006"/>
</dbReference>
<organism evidence="8 9">
    <name type="scientific">Parascaris univalens</name>
    <name type="common">Nematode worm</name>
    <dbReference type="NCBI Taxonomy" id="6257"/>
    <lineage>
        <taxon>Eukaryota</taxon>
        <taxon>Metazoa</taxon>
        <taxon>Ecdysozoa</taxon>
        <taxon>Nematoda</taxon>
        <taxon>Chromadorea</taxon>
        <taxon>Rhabditida</taxon>
        <taxon>Spirurina</taxon>
        <taxon>Ascaridomorpha</taxon>
        <taxon>Ascaridoidea</taxon>
        <taxon>Ascarididae</taxon>
        <taxon>Parascaris</taxon>
    </lineage>
</organism>
<evidence type="ECO:0000256" key="5">
    <source>
        <dbReference type="ARBA" id="ARBA00023136"/>
    </source>
</evidence>
<feature type="transmembrane region" description="Helical" evidence="6">
    <location>
        <begin position="474"/>
        <end position="493"/>
    </location>
</feature>
<dbReference type="InterPro" id="IPR002293">
    <property type="entry name" value="AA/rel_permease1"/>
</dbReference>
<dbReference type="GO" id="GO:0005886">
    <property type="term" value="C:plasma membrane"/>
    <property type="evidence" value="ECO:0007669"/>
    <property type="project" value="TreeGrafter"/>
</dbReference>
<feature type="transmembrane region" description="Helical" evidence="6">
    <location>
        <begin position="61"/>
        <end position="80"/>
    </location>
</feature>
<evidence type="ECO:0000313" key="9">
    <source>
        <dbReference type="WBParaSite" id="PgB16_g006_t01"/>
    </source>
</evidence>
<protein>
    <submittedName>
        <fullName evidence="9">Cationic amino acid transporter C-terminal domain-containing protein</fullName>
    </submittedName>
</protein>
<dbReference type="Gene3D" id="1.20.1740.10">
    <property type="entry name" value="Amino acid/polyamine transporter I"/>
    <property type="match status" value="1"/>
</dbReference>